<sequence>MVERANHTIMNMLSDYVSDHQRDWDEYVPLVMMAYRSSVNESTGTTPVLMIFGREITLPIDIVFCDPEKQPSESQKYKTDYANELKERLNEIHELSRKKIQLSGENMKRNYDLRVNLHNYTTGDKVWYFDL</sequence>
<comment type="caution">
    <text evidence="1">The sequence shown here is derived from an EMBL/GenBank/DDBJ whole genome shotgun (WGS) entry which is preliminary data.</text>
</comment>
<dbReference type="InterPro" id="IPR012337">
    <property type="entry name" value="RNaseH-like_sf"/>
</dbReference>
<dbReference type="PANTHER" id="PTHR37984:SF5">
    <property type="entry name" value="PROTEIN NYNRIN-LIKE"/>
    <property type="match status" value="1"/>
</dbReference>
<dbReference type="EMBL" id="JBJQND010000001">
    <property type="protein sequence ID" value="KAL3891708.1"/>
    <property type="molecule type" value="Genomic_DNA"/>
</dbReference>
<accession>A0ABD3Y201</accession>
<proteinExistence type="predicted"/>
<keyword evidence="2" id="KW-1185">Reference proteome</keyword>
<dbReference type="Gene3D" id="3.30.420.10">
    <property type="entry name" value="Ribonuclease H-like superfamily/Ribonuclease H"/>
    <property type="match status" value="1"/>
</dbReference>
<evidence type="ECO:0000313" key="2">
    <source>
        <dbReference type="Proteomes" id="UP001634394"/>
    </source>
</evidence>
<evidence type="ECO:0008006" key="3">
    <source>
        <dbReference type="Google" id="ProtNLM"/>
    </source>
</evidence>
<dbReference type="Proteomes" id="UP001634394">
    <property type="component" value="Unassembled WGS sequence"/>
</dbReference>
<name>A0ABD3Y201_SINWO</name>
<organism evidence="1 2">
    <name type="scientific">Sinanodonta woodiana</name>
    <name type="common">Chinese pond mussel</name>
    <name type="synonym">Anodonta woodiana</name>
    <dbReference type="NCBI Taxonomy" id="1069815"/>
    <lineage>
        <taxon>Eukaryota</taxon>
        <taxon>Metazoa</taxon>
        <taxon>Spiralia</taxon>
        <taxon>Lophotrochozoa</taxon>
        <taxon>Mollusca</taxon>
        <taxon>Bivalvia</taxon>
        <taxon>Autobranchia</taxon>
        <taxon>Heteroconchia</taxon>
        <taxon>Palaeoheterodonta</taxon>
        <taxon>Unionida</taxon>
        <taxon>Unionoidea</taxon>
        <taxon>Unionidae</taxon>
        <taxon>Unioninae</taxon>
        <taxon>Sinanodonta</taxon>
    </lineage>
</organism>
<gene>
    <name evidence="1" type="ORF">ACJMK2_003958</name>
</gene>
<dbReference type="InterPro" id="IPR050951">
    <property type="entry name" value="Retrovirus_Pol_polyprotein"/>
</dbReference>
<dbReference type="PANTHER" id="PTHR37984">
    <property type="entry name" value="PROTEIN CBG26694"/>
    <property type="match status" value="1"/>
</dbReference>
<protein>
    <recommendedName>
        <fullName evidence="3">Integrase catalytic domain-containing protein</fullName>
    </recommendedName>
</protein>
<dbReference type="AlphaFoldDB" id="A0ABD3Y201"/>
<evidence type="ECO:0000313" key="1">
    <source>
        <dbReference type="EMBL" id="KAL3891708.1"/>
    </source>
</evidence>
<dbReference type="InterPro" id="IPR036397">
    <property type="entry name" value="RNaseH_sf"/>
</dbReference>
<reference evidence="1 2" key="1">
    <citation type="submission" date="2024-11" db="EMBL/GenBank/DDBJ databases">
        <title>Chromosome-level genome assembly of the freshwater bivalve Anodonta woodiana.</title>
        <authorList>
            <person name="Chen X."/>
        </authorList>
    </citation>
    <scope>NUCLEOTIDE SEQUENCE [LARGE SCALE GENOMIC DNA]</scope>
    <source>
        <strain evidence="1">MN2024</strain>
        <tissue evidence="1">Gills</tissue>
    </source>
</reference>
<dbReference type="SUPFAM" id="SSF53098">
    <property type="entry name" value="Ribonuclease H-like"/>
    <property type="match status" value="1"/>
</dbReference>